<name>A0ABN8HZ82_9NEOP</name>
<evidence type="ECO:0000256" key="2">
    <source>
        <dbReference type="SAM" id="Phobius"/>
    </source>
</evidence>
<gene>
    <name evidence="3" type="ORF">IPOD504_LOCUS4679</name>
</gene>
<organism evidence="3 4">
    <name type="scientific">Iphiclides podalirius</name>
    <name type="common">scarce swallowtail</name>
    <dbReference type="NCBI Taxonomy" id="110791"/>
    <lineage>
        <taxon>Eukaryota</taxon>
        <taxon>Metazoa</taxon>
        <taxon>Ecdysozoa</taxon>
        <taxon>Arthropoda</taxon>
        <taxon>Hexapoda</taxon>
        <taxon>Insecta</taxon>
        <taxon>Pterygota</taxon>
        <taxon>Neoptera</taxon>
        <taxon>Endopterygota</taxon>
        <taxon>Lepidoptera</taxon>
        <taxon>Glossata</taxon>
        <taxon>Ditrysia</taxon>
        <taxon>Papilionoidea</taxon>
        <taxon>Papilionidae</taxon>
        <taxon>Papilioninae</taxon>
        <taxon>Iphiclides</taxon>
    </lineage>
</organism>
<proteinExistence type="predicted"/>
<feature type="region of interest" description="Disordered" evidence="1">
    <location>
        <begin position="1"/>
        <end position="70"/>
    </location>
</feature>
<keyword evidence="4" id="KW-1185">Reference proteome</keyword>
<protein>
    <submittedName>
        <fullName evidence="3">Uncharacterized protein</fullName>
    </submittedName>
</protein>
<evidence type="ECO:0000256" key="1">
    <source>
        <dbReference type="SAM" id="MobiDB-lite"/>
    </source>
</evidence>
<feature type="transmembrane region" description="Helical" evidence="2">
    <location>
        <begin position="94"/>
        <end position="114"/>
    </location>
</feature>
<evidence type="ECO:0000313" key="3">
    <source>
        <dbReference type="EMBL" id="CAH2044319.1"/>
    </source>
</evidence>
<feature type="non-terminal residue" evidence="3">
    <location>
        <position position="1"/>
    </location>
</feature>
<feature type="compositionally biased region" description="Basic and acidic residues" evidence="1">
    <location>
        <begin position="13"/>
        <end position="25"/>
    </location>
</feature>
<dbReference type="Proteomes" id="UP000837857">
    <property type="component" value="Chromosome 15"/>
</dbReference>
<evidence type="ECO:0000313" key="4">
    <source>
        <dbReference type="Proteomes" id="UP000837857"/>
    </source>
</evidence>
<keyword evidence="2" id="KW-0472">Membrane</keyword>
<feature type="transmembrane region" description="Helical" evidence="2">
    <location>
        <begin position="146"/>
        <end position="168"/>
    </location>
</feature>
<keyword evidence="2" id="KW-0812">Transmembrane</keyword>
<keyword evidence="2" id="KW-1133">Transmembrane helix</keyword>
<accession>A0ABN8HZ82</accession>
<feature type="compositionally biased region" description="Pro residues" evidence="1">
    <location>
        <begin position="47"/>
        <end position="65"/>
    </location>
</feature>
<sequence length="212" mass="22822">MCGDHPSVTKTELNAREPRQPDKVKVSAPLSHHRVTPSRSRAECPQEAPPPSFAAPAPPSAPSAPLPQRADPLPASRALMQAALGSFRWPPYLVGAWAALLLAAHALHALLAALDAALPPLGKLCHYFRTWTEESWRAQEELGRKVVPLALGGATVALYTLYGALYAVHAVTLWAIEPLCGDLEDQPSAVEVPKVTDYLEEGPSKTNFGLKY</sequence>
<reference evidence="3" key="1">
    <citation type="submission" date="2022-03" db="EMBL/GenBank/DDBJ databases">
        <authorList>
            <person name="Martin H S."/>
        </authorList>
    </citation>
    <scope>NUCLEOTIDE SEQUENCE</scope>
</reference>
<dbReference type="EMBL" id="OW152827">
    <property type="protein sequence ID" value="CAH2044319.1"/>
    <property type="molecule type" value="Genomic_DNA"/>
</dbReference>